<dbReference type="AlphaFoldDB" id="A0A8T2QSC4"/>
<proteinExistence type="predicted"/>
<comment type="caution">
    <text evidence="1">The sequence shown here is derived from an EMBL/GenBank/DDBJ whole genome shotgun (WGS) entry which is preliminary data.</text>
</comment>
<dbReference type="EMBL" id="CM035438">
    <property type="protein sequence ID" value="KAH7286213.1"/>
    <property type="molecule type" value="Genomic_DNA"/>
</dbReference>
<keyword evidence="2" id="KW-1185">Reference proteome</keyword>
<name>A0A8T2QSC4_CERRI</name>
<dbReference type="Proteomes" id="UP000825935">
    <property type="component" value="Chromosome 33"/>
</dbReference>
<protein>
    <submittedName>
        <fullName evidence="1">Uncharacterized protein</fullName>
    </submittedName>
</protein>
<accession>A0A8T2QSC4</accession>
<organism evidence="1 2">
    <name type="scientific">Ceratopteris richardii</name>
    <name type="common">Triangle waterfern</name>
    <dbReference type="NCBI Taxonomy" id="49495"/>
    <lineage>
        <taxon>Eukaryota</taxon>
        <taxon>Viridiplantae</taxon>
        <taxon>Streptophyta</taxon>
        <taxon>Embryophyta</taxon>
        <taxon>Tracheophyta</taxon>
        <taxon>Polypodiopsida</taxon>
        <taxon>Polypodiidae</taxon>
        <taxon>Polypodiales</taxon>
        <taxon>Pteridineae</taxon>
        <taxon>Pteridaceae</taxon>
        <taxon>Parkerioideae</taxon>
        <taxon>Ceratopteris</taxon>
    </lineage>
</organism>
<sequence length="87" mass="10487">MFKFLWNFMVRMRIMIGMCLCGNGFELLQDLCWCWPWLGLMLIGIRPFRKVSCLLERSIYLIGYEKQSLLVQMMYKIIRLLILCEVL</sequence>
<gene>
    <name evidence="1" type="ORF">KP509_33G063800</name>
</gene>
<reference evidence="1" key="1">
    <citation type="submission" date="2021-08" db="EMBL/GenBank/DDBJ databases">
        <title>WGS assembly of Ceratopteris richardii.</title>
        <authorList>
            <person name="Marchant D.B."/>
            <person name="Chen G."/>
            <person name="Jenkins J."/>
            <person name="Shu S."/>
            <person name="Leebens-Mack J."/>
            <person name="Grimwood J."/>
            <person name="Schmutz J."/>
            <person name="Soltis P."/>
            <person name="Soltis D."/>
            <person name="Chen Z.-H."/>
        </authorList>
    </citation>
    <scope>NUCLEOTIDE SEQUENCE</scope>
    <source>
        <strain evidence="1">Whitten #5841</strain>
        <tissue evidence="1">Leaf</tissue>
    </source>
</reference>
<evidence type="ECO:0000313" key="1">
    <source>
        <dbReference type="EMBL" id="KAH7286213.1"/>
    </source>
</evidence>
<evidence type="ECO:0000313" key="2">
    <source>
        <dbReference type="Proteomes" id="UP000825935"/>
    </source>
</evidence>